<evidence type="ECO:0000256" key="6">
    <source>
        <dbReference type="ARBA" id="ARBA00023136"/>
    </source>
</evidence>
<dbReference type="Pfam" id="PF01554">
    <property type="entry name" value="MatE"/>
    <property type="match status" value="2"/>
</dbReference>
<keyword evidence="3" id="KW-1003">Cell membrane</keyword>
<evidence type="ECO:0000256" key="1">
    <source>
        <dbReference type="ARBA" id="ARBA00004651"/>
    </source>
</evidence>
<feature type="transmembrane region" description="Helical" evidence="7">
    <location>
        <begin position="285"/>
        <end position="303"/>
    </location>
</feature>
<evidence type="ECO:0000256" key="7">
    <source>
        <dbReference type="SAM" id="Phobius"/>
    </source>
</evidence>
<feature type="transmembrane region" description="Helical" evidence="7">
    <location>
        <begin position="139"/>
        <end position="160"/>
    </location>
</feature>
<evidence type="ECO:0000313" key="8">
    <source>
        <dbReference type="EMBL" id="SVB93604.1"/>
    </source>
</evidence>
<dbReference type="EMBL" id="UINC01064696">
    <property type="protein sequence ID" value="SVB93604.1"/>
    <property type="molecule type" value="Genomic_DNA"/>
</dbReference>
<accession>A0A382I1P4</accession>
<dbReference type="InterPro" id="IPR048279">
    <property type="entry name" value="MdtK-like"/>
</dbReference>
<feature type="transmembrane region" description="Helical" evidence="7">
    <location>
        <begin position="261"/>
        <end position="279"/>
    </location>
</feature>
<reference evidence="8" key="1">
    <citation type="submission" date="2018-05" db="EMBL/GenBank/DDBJ databases">
        <authorList>
            <person name="Lanie J.A."/>
            <person name="Ng W.-L."/>
            <person name="Kazmierczak K.M."/>
            <person name="Andrzejewski T.M."/>
            <person name="Davidsen T.M."/>
            <person name="Wayne K.J."/>
            <person name="Tettelin H."/>
            <person name="Glass J.I."/>
            <person name="Rusch D."/>
            <person name="Podicherti R."/>
            <person name="Tsui H.-C.T."/>
            <person name="Winkler M.E."/>
        </authorList>
    </citation>
    <scope>NUCLEOTIDE SEQUENCE</scope>
</reference>
<dbReference type="NCBIfam" id="TIGR00797">
    <property type="entry name" value="matE"/>
    <property type="match status" value="1"/>
</dbReference>
<proteinExistence type="predicted"/>
<feature type="transmembrane region" description="Helical" evidence="7">
    <location>
        <begin position="101"/>
        <end position="119"/>
    </location>
</feature>
<dbReference type="GO" id="GO:0042910">
    <property type="term" value="F:xenobiotic transmembrane transporter activity"/>
    <property type="evidence" value="ECO:0007669"/>
    <property type="project" value="InterPro"/>
</dbReference>
<evidence type="ECO:0000256" key="2">
    <source>
        <dbReference type="ARBA" id="ARBA00022448"/>
    </source>
</evidence>
<feature type="transmembrane region" description="Helical" evidence="7">
    <location>
        <begin position="58"/>
        <end position="81"/>
    </location>
</feature>
<gene>
    <name evidence="8" type="ORF">METZ01_LOCUS246458</name>
</gene>
<evidence type="ECO:0008006" key="9">
    <source>
        <dbReference type="Google" id="ProtNLM"/>
    </source>
</evidence>
<feature type="transmembrane region" description="Helical" evidence="7">
    <location>
        <begin position="27"/>
        <end position="46"/>
    </location>
</feature>
<sequence>MSYSKKTPNPLLIEPIEVLVRQKSGGMMIGMLGIMMFFLVDSWFISMLGTEALAAMSYIIPVCFIVTCVIMGIGKGMSAIVGRLLGAQQNRQANRIVTDSLSLSLILLAILITIGFFTIESLFSFLGANQVTLPYIVDYMQAWYIGVFFLTIPMVGNAAIRSTGNMRLPATVMILSGLINAVLDPIFIFILDMGMQGAAIASAVAWIIASVMVSYMLQVKLKLIDWSWPGMSLILNNWSRVLKISIPTAISQMVNPLAQGILVWLLSSFGLAGVAAFGIGMRIESTLLIIAMSLSLIVPTVFGQNYGAGLNQRASQSILYSIRLIIYVYVLIYLILWPLSPIIATIFSEDQEVIDLAVAYLRIVPLSYAMIGLSQLTSSFLLSLHKPILSLMINLIPLLVITIPAALLGAEVAGIRGILWGVCL</sequence>
<feature type="transmembrane region" description="Helical" evidence="7">
    <location>
        <begin position="197"/>
        <end position="217"/>
    </location>
</feature>
<feature type="non-terminal residue" evidence="8">
    <location>
        <position position="424"/>
    </location>
</feature>
<keyword evidence="6 7" id="KW-0472">Membrane</keyword>
<evidence type="ECO:0000256" key="3">
    <source>
        <dbReference type="ARBA" id="ARBA00022475"/>
    </source>
</evidence>
<dbReference type="AlphaFoldDB" id="A0A382I1P4"/>
<dbReference type="PIRSF" id="PIRSF006603">
    <property type="entry name" value="DinF"/>
    <property type="match status" value="1"/>
</dbReference>
<dbReference type="PANTHER" id="PTHR43549:SF3">
    <property type="entry name" value="MULTIDRUG RESISTANCE PROTEIN YPNP-RELATED"/>
    <property type="match status" value="1"/>
</dbReference>
<keyword evidence="5 7" id="KW-1133">Transmembrane helix</keyword>
<dbReference type="PANTHER" id="PTHR43549">
    <property type="entry name" value="MULTIDRUG RESISTANCE PROTEIN YPNP-RELATED"/>
    <property type="match status" value="1"/>
</dbReference>
<dbReference type="InterPro" id="IPR002528">
    <property type="entry name" value="MATE_fam"/>
</dbReference>
<keyword evidence="2" id="KW-0813">Transport</keyword>
<feature type="transmembrane region" description="Helical" evidence="7">
    <location>
        <begin position="172"/>
        <end position="191"/>
    </location>
</feature>
<dbReference type="GO" id="GO:0015297">
    <property type="term" value="F:antiporter activity"/>
    <property type="evidence" value="ECO:0007669"/>
    <property type="project" value="InterPro"/>
</dbReference>
<feature type="transmembrane region" description="Helical" evidence="7">
    <location>
        <begin position="324"/>
        <end position="347"/>
    </location>
</feature>
<dbReference type="GO" id="GO:0005886">
    <property type="term" value="C:plasma membrane"/>
    <property type="evidence" value="ECO:0007669"/>
    <property type="project" value="UniProtKB-SubCell"/>
</dbReference>
<organism evidence="8">
    <name type="scientific">marine metagenome</name>
    <dbReference type="NCBI Taxonomy" id="408172"/>
    <lineage>
        <taxon>unclassified sequences</taxon>
        <taxon>metagenomes</taxon>
        <taxon>ecological metagenomes</taxon>
    </lineage>
</organism>
<evidence type="ECO:0000256" key="5">
    <source>
        <dbReference type="ARBA" id="ARBA00022989"/>
    </source>
</evidence>
<comment type="subcellular location">
    <subcellularLocation>
        <location evidence="1">Cell membrane</location>
        <topology evidence="1">Multi-pass membrane protein</topology>
    </subcellularLocation>
</comment>
<dbReference type="InterPro" id="IPR052031">
    <property type="entry name" value="Membrane_Transporter-Flippase"/>
</dbReference>
<evidence type="ECO:0000256" key="4">
    <source>
        <dbReference type="ARBA" id="ARBA00022692"/>
    </source>
</evidence>
<keyword evidence="4 7" id="KW-0812">Transmembrane</keyword>
<feature type="transmembrane region" description="Helical" evidence="7">
    <location>
        <begin position="389"/>
        <end position="410"/>
    </location>
</feature>
<feature type="transmembrane region" description="Helical" evidence="7">
    <location>
        <begin position="359"/>
        <end position="382"/>
    </location>
</feature>
<name>A0A382I1P4_9ZZZZ</name>
<protein>
    <recommendedName>
        <fullName evidence="9">Polysaccharide biosynthesis protein C-terminal domain-containing protein</fullName>
    </recommendedName>
</protein>